<evidence type="ECO:0000313" key="3">
    <source>
        <dbReference type="EMBL" id="RKQ91469.1"/>
    </source>
</evidence>
<keyword evidence="1" id="KW-1133">Transmembrane helix</keyword>
<feature type="domain" description="DUF4190" evidence="2">
    <location>
        <begin position="28"/>
        <end position="90"/>
    </location>
</feature>
<feature type="transmembrane region" description="Helical" evidence="1">
    <location>
        <begin position="30"/>
        <end position="58"/>
    </location>
</feature>
<gene>
    <name evidence="3" type="ORF">C8N24_1291</name>
</gene>
<proteinExistence type="predicted"/>
<dbReference type="Proteomes" id="UP000278962">
    <property type="component" value="Unassembled WGS sequence"/>
</dbReference>
<protein>
    <submittedName>
        <fullName evidence="3">Uncharacterized protein DUF4190</fullName>
    </submittedName>
</protein>
<dbReference type="OrthoDB" id="4374883at2"/>
<name>A0A660LA95_9ACTN</name>
<sequence length="129" mass="13572">MSWQDYSQPPQPPYYYGGPPPTRSSGTATAALVLGICGFFVCPLICSIAAIICGNIALNEIDRSGGQVTGRDLAKAGLILGWVGVGLCVLGLLVIAAFVVFGVWALDEGSNYEYELDTQISMLRAALNA</sequence>
<organism evidence="3 4">
    <name type="scientific">Solirubrobacter pauli</name>
    <dbReference type="NCBI Taxonomy" id="166793"/>
    <lineage>
        <taxon>Bacteria</taxon>
        <taxon>Bacillati</taxon>
        <taxon>Actinomycetota</taxon>
        <taxon>Thermoleophilia</taxon>
        <taxon>Solirubrobacterales</taxon>
        <taxon>Solirubrobacteraceae</taxon>
        <taxon>Solirubrobacter</taxon>
    </lineage>
</organism>
<keyword evidence="4" id="KW-1185">Reference proteome</keyword>
<dbReference type="AlphaFoldDB" id="A0A660LA95"/>
<dbReference type="InterPro" id="IPR025241">
    <property type="entry name" value="DUF4190"/>
</dbReference>
<reference evidence="3 4" key="1">
    <citation type="submission" date="2018-10" db="EMBL/GenBank/DDBJ databases">
        <title>Genomic Encyclopedia of Archaeal and Bacterial Type Strains, Phase II (KMG-II): from individual species to whole genera.</title>
        <authorList>
            <person name="Goeker M."/>
        </authorList>
    </citation>
    <scope>NUCLEOTIDE SEQUENCE [LARGE SCALE GENOMIC DNA]</scope>
    <source>
        <strain evidence="3 4">DSM 14954</strain>
    </source>
</reference>
<keyword evidence="1" id="KW-0812">Transmembrane</keyword>
<dbReference type="RefSeq" id="WP_121249106.1">
    <property type="nucleotide sequence ID" value="NZ_RBIL01000001.1"/>
</dbReference>
<evidence type="ECO:0000256" key="1">
    <source>
        <dbReference type="SAM" id="Phobius"/>
    </source>
</evidence>
<evidence type="ECO:0000259" key="2">
    <source>
        <dbReference type="Pfam" id="PF13828"/>
    </source>
</evidence>
<dbReference type="Pfam" id="PF13828">
    <property type="entry name" value="DUF4190"/>
    <property type="match status" value="1"/>
</dbReference>
<comment type="caution">
    <text evidence="3">The sequence shown here is derived from an EMBL/GenBank/DDBJ whole genome shotgun (WGS) entry which is preliminary data.</text>
</comment>
<evidence type="ECO:0000313" key="4">
    <source>
        <dbReference type="Proteomes" id="UP000278962"/>
    </source>
</evidence>
<accession>A0A660LA95</accession>
<keyword evidence="1" id="KW-0472">Membrane</keyword>
<dbReference type="EMBL" id="RBIL01000001">
    <property type="protein sequence ID" value="RKQ91469.1"/>
    <property type="molecule type" value="Genomic_DNA"/>
</dbReference>
<feature type="transmembrane region" description="Helical" evidence="1">
    <location>
        <begin position="79"/>
        <end position="106"/>
    </location>
</feature>